<dbReference type="InParanoid" id="D1YZG2"/>
<protein>
    <submittedName>
        <fullName evidence="2">Uncharacterized protein</fullName>
    </submittedName>
</protein>
<feature type="transmembrane region" description="Helical" evidence="1">
    <location>
        <begin position="120"/>
        <end position="140"/>
    </location>
</feature>
<proteinExistence type="predicted"/>
<sequence>MHRGLIGNIMFGFEESDPVVVIGRALGVSVVISALMLLTSLGFMYLFSGMSLPLSLAIILVVFAISFIAATVLLDKASNDLLAAFMGGAAVALSVTVFVIALVSGAYFFIDKMKMPGLDVLLTGFAICLIASLIINRLTLKV</sequence>
<feature type="transmembrane region" description="Helical" evidence="1">
    <location>
        <begin position="81"/>
        <end position="108"/>
    </location>
</feature>
<dbReference type="KEGG" id="mpd:MCP_1762"/>
<dbReference type="eggNOG" id="arCOG04960">
    <property type="taxonomic scope" value="Archaea"/>
</dbReference>
<evidence type="ECO:0000256" key="1">
    <source>
        <dbReference type="SAM" id="Phobius"/>
    </source>
</evidence>
<keyword evidence="1" id="KW-0472">Membrane</keyword>
<reference evidence="2 3" key="2">
    <citation type="journal article" date="2008" name="Int. J. Syst. Evol. Microbiol.">
        <title>Methanocella paludicola gen. nov., sp. nov., a methane-producing archaeon, the first isolate of the lineage 'Rice Cluster I', and proposal of the new archaeal order Methanocellales ord. nov.</title>
        <authorList>
            <person name="Sakai S."/>
            <person name="Imachi H."/>
            <person name="Hanada S."/>
            <person name="Ohashi A."/>
            <person name="Harada H."/>
            <person name="Kamagata Y."/>
        </authorList>
    </citation>
    <scope>NUCLEOTIDE SEQUENCE [LARGE SCALE GENOMIC DNA]</scope>
    <source>
        <strain evidence="3">DSM 17711 / JCM 13418 / NBRC 101707 / SANAE</strain>
    </source>
</reference>
<evidence type="ECO:0000313" key="2">
    <source>
        <dbReference type="EMBL" id="BAI61834.1"/>
    </source>
</evidence>
<dbReference type="AlphaFoldDB" id="D1YZG2"/>
<dbReference type="EMBL" id="AP011532">
    <property type="protein sequence ID" value="BAI61834.1"/>
    <property type="molecule type" value="Genomic_DNA"/>
</dbReference>
<dbReference type="Proteomes" id="UP000001882">
    <property type="component" value="Chromosome"/>
</dbReference>
<feature type="transmembrane region" description="Helical" evidence="1">
    <location>
        <begin position="52"/>
        <end position="74"/>
    </location>
</feature>
<organism evidence="2 3">
    <name type="scientific">Methanocella paludicola (strain DSM 17711 / JCM 13418 / NBRC 101707 / SANAE)</name>
    <dbReference type="NCBI Taxonomy" id="304371"/>
    <lineage>
        <taxon>Archaea</taxon>
        <taxon>Methanobacteriati</taxon>
        <taxon>Methanobacteriota</taxon>
        <taxon>Stenosarchaea group</taxon>
        <taxon>Methanomicrobia</taxon>
        <taxon>Methanocellales</taxon>
        <taxon>Methanocellaceae</taxon>
        <taxon>Methanocella</taxon>
    </lineage>
</organism>
<keyword evidence="3" id="KW-1185">Reference proteome</keyword>
<keyword evidence="1" id="KW-1133">Transmembrane helix</keyword>
<evidence type="ECO:0000313" key="3">
    <source>
        <dbReference type="Proteomes" id="UP000001882"/>
    </source>
</evidence>
<reference evidence="3" key="3">
    <citation type="journal article" date="2011" name="PLoS ONE">
        <title>Genome sequence of a mesophilic hydrogenotrophic methanogen Methanocella paludicola, the first cultivated representative of the order Methanocellales.</title>
        <authorList>
            <person name="Sakai S."/>
            <person name="Takaki Y."/>
            <person name="Shimamura S."/>
            <person name="Sekine M."/>
            <person name="Tajima T."/>
            <person name="Kosugi H."/>
            <person name="Ichikawa N."/>
            <person name="Tasumi E."/>
            <person name="Hiraki A.T."/>
            <person name="Shimizu A."/>
            <person name="Kato Y."/>
            <person name="Nishiko R."/>
            <person name="Mori K."/>
            <person name="Fujita N."/>
            <person name="Imachi H."/>
            <person name="Takai K."/>
        </authorList>
    </citation>
    <scope>NUCLEOTIDE SEQUENCE [LARGE SCALE GENOMIC DNA]</scope>
    <source>
        <strain evidence="3">DSM 17711 / JCM 13418 / NBRC 101707 / SANAE</strain>
    </source>
</reference>
<name>D1YZG2_METPS</name>
<dbReference type="STRING" id="304371.MCP_1762"/>
<reference evidence="2 3" key="1">
    <citation type="journal article" date="2007" name="Appl. Environ. Microbiol.">
        <title>Isolation of key methanogens for global methane emission from rice paddy fields: a novel isolate affiliated with the clone cluster rice cluster I.</title>
        <authorList>
            <person name="Sakai S."/>
            <person name="Imachi H."/>
            <person name="Sekiguchi Y."/>
            <person name="Ohashi A."/>
            <person name="Harada H."/>
            <person name="Kamagata Y."/>
        </authorList>
    </citation>
    <scope>NUCLEOTIDE SEQUENCE [LARGE SCALE GENOMIC DNA]</scope>
    <source>
        <strain evidence="3">DSM 17711 / JCM 13418 / NBRC 101707 / SANAE</strain>
    </source>
</reference>
<accession>D1YZG2</accession>
<keyword evidence="1" id="KW-0812">Transmembrane</keyword>
<gene>
    <name evidence="2" type="ordered locus">MCP_1762</name>
</gene>
<feature type="transmembrane region" description="Helical" evidence="1">
    <location>
        <begin position="21"/>
        <end position="46"/>
    </location>
</feature>